<dbReference type="SUPFAM" id="SSF52922">
    <property type="entry name" value="TK C-terminal domain-like"/>
    <property type="match status" value="1"/>
</dbReference>
<keyword evidence="11" id="KW-0576">Peroxisome</keyword>
<dbReference type="AlphaFoldDB" id="A0A1B2JFH4"/>
<evidence type="ECO:0000256" key="4">
    <source>
        <dbReference type="ARBA" id="ARBA00004275"/>
    </source>
</evidence>
<evidence type="ECO:0000256" key="5">
    <source>
        <dbReference type="ARBA" id="ARBA00007131"/>
    </source>
</evidence>
<dbReference type="EC" id="2.2.1.3" evidence="13"/>
<dbReference type="CDD" id="cd02012">
    <property type="entry name" value="TPP_TK"/>
    <property type="match status" value="1"/>
</dbReference>
<dbReference type="PROSITE" id="PS00802">
    <property type="entry name" value="TRANSKETOLASE_2"/>
    <property type="match status" value="1"/>
</dbReference>
<evidence type="ECO:0000256" key="13">
    <source>
        <dbReference type="ARBA" id="ARBA00066689"/>
    </source>
</evidence>
<comment type="cofactor">
    <cofactor evidence="1">
        <name>Co(2+)</name>
        <dbReference type="ChEBI" id="CHEBI:48828"/>
    </cofactor>
</comment>
<sequence length="707" mass="78597">MARIPKAVSTQDDIHDLVIKTFRCYVLDLVEQYGGGHPGSAMGMVAIGIALWKYQMKYAPNDPDYFNRDRFVLSNGHVCLFQYLFQHLTGLKAMTTKQLQSYHSSDYHSLTPGHPEIENPAVEVTTGPLGQGISNAVGMAIGSKNLAATYNRPGFPVVDNTIYAIVGDACLQEGPALESISLAGHLALDNLIVIYDNNQVCCDGSVDVNNTEDISAKFRAQNWNVIEVENGSRDVATLVKAIEWAKAETERPTLINVRTEIGQDSAFGNHHAAHGSALGEEGIRELKAKYGFDVARKFWFPQEVYDFFAEKPAEGDQLVANWKKLLDEYVKNYPQEGEEFKARIMGELPKNWKSFIPQDKPTEPTATRTSAREVVRSLGQNLPQVIAGSGDLSVSILLNWGGVKYFFNPKLQTFCGLGGDYSGRYIEFGIREHSMCAIANGLAAYNKGTFLPITSTFYMFYLYAAPALRMAALQELKAIHIATHDSIGAGEDGPTHQPIALSSLFRAMPNFYYMRPADATEVAALFEVAVELEHSTLFSLSRHEVDQYPGKTSAEGARRGGYVVEDCEGTPDVQLIGAGSELEFAIKTARLLRQQKGWKVRVLSFPCQRLFDQQSLAYRRSVLRRGEVPTVVVEAYVAYGWERYATAGYTMNTFGKSLPVEDVYKYFGYTPEKIGEKVVAYVNSINVNRQVLYEFTDLKGKPKHDKL</sequence>
<dbReference type="SUPFAM" id="SSF52518">
    <property type="entry name" value="Thiamin diphosphate-binding fold (THDP-binding)"/>
    <property type="match status" value="2"/>
</dbReference>
<keyword evidence="10" id="KW-0485">Methanol utilization</keyword>
<dbReference type="Pfam" id="PF02779">
    <property type="entry name" value="Transket_pyr"/>
    <property type="match status" value="1"/>
</dbReference>
<evidence type="ECO:0000256" key="3">
    <source>
        <dbReference type="ARBA" id="ARBA00001964"/>
    </source>
</evidence>
<comment type="catalytic activity">
    <reaction evidence="12">
        <text>D-xylulose 5-phosphate + formaldehyde = dihydroxyacetone + D-glyceraldehyde 3-phosphate</text>
        <dbReference type="Rhea" id="RHEA:24264"/>
        <dbReference type="ChEBI" id="CHEBI:16016"/>
        <dbReference type="ChEBI" id="CHEBI:16842"/>
        <dbReference type="ChEBI" id="CHEBI:57737"/>
        <dbReference type="ChEBI" id="CHEBI:59776"/>
        <dbReference type="EC" id="2.2.1.3"/>
    </reaction>
</comment>
<evidence type="ECO:0000313" key="19">
    <source>
        <dbReference type="Proteomes" id="UP000094565"/>
    </source>
</evidence>
<evidence type="ECO:0000256" key="16">
    <source>
        <dbReference type="ARBA" id="ARBA00080535"/>
    </source>
</evidence>
<evidence type="ECO:0000256" key="7">
    <source>
        <dbReference type="ARBA" id="ARBA00022723"/>
    </source>
</evidence>
<feature type="domain" description="Transketolase-like pyrimidine-binding" evidence="17">
    <location>
        <begin position="365"/>
        <end position="547"/>
    </location>
</feature>
<dbReference type="InterPro" id="IPR005475">
    <property type="entry name" value="Transketolase-like_Pyr-bd"/>
</dbReference>
<dbReference type="CDD" id="cd07033">
    <property type="entry name" value="TPP_PYR_DXS_TK_like"/>
    <property type="match status" value="1"/>
</dbReference>
<dbReference type="GO" id="GO:0005777">
    <property type="term" value="C:peroxisome"/>
    <property type="evidence" value="ECO:0007669"/>
    <property type="project" value="UniProtKB-SubCell"/>
</dbReference>
<dbReference type="EMBL" id="CP014586">
    <property type="protein sequence ID" value="ANZ76819.1"/>
    <property type="molecule type" value="Genomic_DNA"/>
</dbReference>
<comment type="cofactor">
    <cofactor evidence="2">
        <name>Mg(2+)</name>
        <dbReference type="ChEBI" id="CHEBI:18420"/>
    </cofactor>
</comment>
<dbReference type="Pfam" id="PF22613">
    <property type="entry name" value="Transketolase_C_1"/>
    <property type="match status" value="1"/>
</dbReference>
<protein>
    <recommendedName>
        <fullName evidence="14">Dihydroxyacetone synthase</fullName>
        <ecNumber evidence="13">2.2.1.3</ecNumber>
    </recommendedName>
    <alternativeName>
        <fullName evidence="15">Formaldehyde transketolase</fullName>
    </alternativeName>
    <alternativeName>
        <fullName evidence="16">Glycerone synthase</fullName>
    </alternativeName>
</protein>
<dbReference type="InterPro" id="IPR033247">
    <property type="entry name" value="Transketolase_fam"/>
</dbReference>
<dbReference type="Gene3D" id="3.40.50.920">
    <property type="match status" value="1"/>
</dbReference>
<evidence type="ECO:0000313" key="18">
    <source>
        <dbReference type="EMBL" id="ANZ76819.1"/>
    </source>
</evidence>
<keyword evidence="19" id="KW-1185">Reference proteome</keyword>
<comment type="cofactor">
    <cofactor evidence="3">
        <name>thiamine diphosphate</name>
        <dbReference type="ChEBI" id="CHEBI:58937"/>
    </cofactor>
</comment>
<evidence type="ECO:0000256" key="12">
    <source>
        <dbReference type="ARBA" id="ARBA00051389"/>
    </source>
</evidence>
<dbReference type="GO" id="GO:0015945">
    <property type="term" value="P:methanol metabolic process"/>
    <property type="evidence" value="ECO:0007669"/>
    <property type="project" value="UniProtKB-KW"/>
</dbReference>
<evidence type="ECO:0000256" key="10">
    <source>
        <dbReference type="ARBA" id="ARBA00023095"/>
    </source>
</evidence>
<dbReference type="Pfam" id="PF00456">
    <property type="entry name" value="Transketolase_N"/>
    <property type="match status" value="1"/>
</dbReference>
<dbReference type="Proteomes" id="UP000094565">
    <property type="component" value="Chromosome 3"/>
</dbReference>
<proteinExistence type="inferred from homology"/>
<dbReference type="GO" id="GO:0006098">
    <property type="term" value="P:pentose-phosphate shunt"/>
    <property type="evidence" value="ECO:0007669"/>
    <property type="project" value="TreeGrafter"/>
</dbReference>
<evidence type="ECO:0000256" key="15">
    <source>
        <dbReference type="ARBA" id="ARBA00077535"/>
    </source>
</evidence>
<dbReference type="GO" id="GO:0046872">
    <property type="term" value="F:metal ion binding"/>
    <property type="evidence" value="ECO:0007669"/>
    <property type="project" value="UniProtKB-KW"/>
</dbReference>
<keyword evidence="9" id="KW-0786">Thiamine pyrophosphate</keyword>
<dbReference type="FunFam" id="3.40.50.920:FF:000012">
    <property type="entry name" value="Transketolase, variant 1"/>
    <property type="match status" value="1"/>
</dbReference>
<dbReference type="Gene3D" id="3.40.50.970">
    <property type="match status" value="2"/>
</dbReference>
<keyword evidence="8" id="KW-0460">Magnesium</keyword>
<gene>
    <name evidence="18" type="ORF">ATY40_BA7503691</name>
</gene>
<dbReference type="PANTHER" id="PTHR43522">
    <property type="entry name" value="TRANSKETOLASE"/>
    <property type="match status" value="1"/>
</dbReference>
<evidence type="ECO:0000256" key="14">
    <source>
        <dbReference type="ARBA" id="ARBA00068501"/>
    </source>
</evidence>
<accession>A0A1B2JFH4</accession>
<name>A0A1B2JFH4_PICPA</name>
<dbReference type="InterPro" id="IPR009014">
    <property type="entry name" value="Transketo_C/PFOR_II"/>
</dbReference>
<keyword evidence="6" id="KW-0808">Transferase</keyword>
<evidence type="ECO:0000256" key="8">
    <source>
        <dbReference type="ARBA" id="ARBA00022842"/>
    </source>
</evidence>
<dbReference type="GO" id="GO:0005634">
    <property type="term" value="C:nucleus"/>
    <property type="evidence" value="ECO:0007669"/>
    <property type="project" value="TreeGrafter"/>
</dbReference>
<evidence type="ECO:0000256" key="9">
    <source>
        <dbReference type="ARBA" id="ARBA00023052"/>
    </source>
</evidence>
<dbReference type="InterPro" id="IPR020826">
    <property type="entry name" value="Transketolase_BS"/>
</dbReference>
<dbReference type="GO" id="GO:0004802">
    <property type="term" value="F:transketolase activity"/>
    <property type="evidence" value="ECO:0007669"/>
    <property type="project" value="TreeGrafter"/>
</dbReference>
<dbReference type="InterPro" id="IPR029061">
    <property type="entry name" value="THDP-binding"/>
</dbReference>
<evidence type="ECO:0000256" key="2">
    <source>
        <dbReference type="ARBA" id="ARBA00001946"/>
    </source>
</evidence>
<organism evidence="18 19">
    <name type="scientific">Komagataella pastoris</name>
    <name type="common">Yeast</name>
    <name type="synonym">Pichia pastoris</name>
    <dbReference type="NCBI Taxonomy" id="4922"/>
    <lineage>
        <taxon>Eukaryota</taxon>
        <taxon>Fungi</taxon>
        <taxon>Dikarya</taxon>
        <taxon>Ascomycota</taxon>
        <taxon>Saccharomycotina</taxon>
        <taxon>Pichiomycetes</taxon>
        <taxon>Pichiales</taxon>
        <taxon>Pichiaceae</taxon>
        <taxon>Komagataella</taxon>
    </lineage>
</organism>
<dbReference type="InterPro" id="IPR005474">
    <property type="entry name" value="Transketolase_N"/>
</dbReference>
<dbReference type="GO" id="GO:0005829">
    <property type="term" value="C:cytosol"/>
    <property type="evidence" value="ECO:0007669"/>
    <property type="project" value="TreeGrafter"/>
</dbReference>
<evidence type="ECO:0000259" key="17">
    <source>
        <dbReference type="SMART" id="SM00861"/>
    </source>
</evidence>
<dbReference type="PROSITE" id="PS00801">
    <property type="entry name" value="TRANSKETOLASE_1"/>
    <property type="match status" value="1"/>
</dbReference>
<evidence type="ECO:0000256" key="1">
    <source>
        <dbReference type="ARBA" id="ARBA00001941"/>
    </source>
</evidence>
<dbReference type="PANTHER" id="PTHR43522:SF6">
    <property type="entry name" value="TRANSKETOLASE-LIKE PYRIMIDINE-BINDING DOMAIN-CONTAINING PROTEIN-RELATED"/>
    <property type="match status" value="1"/>
</dbReference>
<reference evidence="18 19" key="1">
    <citation type="submission" date="2016-02" db="EMBL/GenBank/DDBJ databases">
        <title>Comparative genomic and transcriptomic foundation for Pichia pastoris.</title>
        <authorList>
            <person name="Love K.R."/>
            <person name="Shah K.A."/>
            <person name="Whittaker C.A."/>
            <person name="Wu J."/>
            <person name="Bartlett M.C."/>
            <person name="Ma D."/>
            <person name="Leeson R.L."/>
            <person name="Priest M."/>
            <person name="Young S.K."/>
            <person name="Love J.C."/>
        </authorList>
    </citation>
    <scope>NUCLEOTIDE SEQUENCE [LARGE SCALE GENOMIC DNA]</scope>
    <source>
        <strain evidence="18 19">ATCC 28485</strain>
    </source>
</reference>
<dbReference type="InterPro" id="IPR049557">
    <property type="entry name" value="Transketolase_CS"/>
</dbReference>
<dbReference type="SMART" id="SM00861">
    <property type="entry name" value="Transket_pyr"/>
    <property type="match status" value="1"/>
</dbReference>
<dbReference type="GO" id="GO:0047896">
    <property type="term" value="F:formaldehyde transketolase activity"/>
    <property type="evidence" value="ECO:0007669"/>
    <property type="project" value="UniProtKB-EC"/>
</dbReference>
<comment type="subcellular location">
    <subcellularLocation>
        <location evidence="4">Peroxisome</location>
    </subcellularLocation>
</comment>
<evidence type="ECO:0000256" key="6">
    <source>
        <dbReference type="ARBA" id="ARBA00022679"/>
    </source>
</evidence>
<evidence type="ECO:0000256" key="11">
    <source>
        <dbReference type="ARBA" id="ARBA00023140"/>
    </source>
</evidence>
<dbReference type="OrthoDB" id="10267175at2759"/>
<comment type="similarity">
    <text evidence="5">Belongs to the transketolase family.</text>
</comment>
<dbReference type="InterPro" id="IPR055152">
    <property type="entry name" value="Transketolase-like_C_2"/>
</dbReference>
<dbReference type="FunFam" id="3.40.50.970:FF:000004">
    <property type="entry name" value="Transketolase"/>
    <property type="match status" value="1"/>
</dbReference>
<keyword evidence="7" id="KW-0479">Metal-binding</keyword>